<name>A0A9D4IWA9_DREPO</name>
<dbReference type="EMBL" id="JAIWYP010000008">
    <property type="protein sequence ID" value="KAH3789200.1"/>
    <property type="molecule type" value="Genomic_DNA"/>
</dbReference>
<accession>A0A9D4IWA9</accession>
<comment type="caution">
    <text evidence="1">The sequence shown here is derived from an EMBL/GenBank/DDBJ whole genome shotgun (WGS) entry which is preliminary data.</text>
</comment>
<dbReference type="SUPFAM" id="SSF57667">
    <property type="entry name" value="beta-beta-alpha zinc fingers"/>
    <property type="match status" value="1"/>
</dbReference>
<evidence type="ECO:0000313" key="2">
    <source>
        <dbReference type="Proteomes" id="UP000828390"/>
    </source>
</evidence>
<feature type="non-terminal residue" evidence="1">
    <location>
        <position position="1"/>
    </location>
</feature>
<dbReference type="Proteomes" id="UP000828390">
    <property type="component" value="Unassembled WGS sequence"/>
</dbReference>
<dbReference type="InterPro" id="IPR036236">
    <property type="entry name" value="Znf_C2H2_sf"/>
</dbReference>
<evidence type="ECO:0000313" key="1">
    <source>
        <dbReference type="EMBL" id="KAH3789200.1"/>
    </source>
</evidence>
<reference evidence="1" key="2">
    <citation type="submission" date="2020-11" db="EMBL/GenBank/DDBJ databases">
        <authorList>
            <person name="McCartney M.A."/>
            <person name="Auch B."/>
            <person name="Kono T."/>
            <person name="Mallez S."/>
            <person name="Becker A."/>
            <person name="Gohl D.M."/>
            <person name="Silverstein K.A.T."/>
            <person name="Koren S."/>
            <person name="Bechman K.B."/>
            <person name="Herman A."/>
            <person name="Abrahante J.E."/>
            <person name="Garbe J."/>
        </authorList>
    </citation>
    <scope>NUCLEOTIDE SEQUENCE</scope>
    <source>
        <strain evidence="1">Duluth1</strain>
        <tissue evidence="1">Whole animal</tissue>
    </source>
</reference>
<organism evidence="1 2">
    <name type="scientific">Dreissena polymorpha</name>
    <name type="common">Zebra mussel</name>
    <name type="synonym">Mytilus polymorpha</name>
    <dbReference type="NCBI Taxonomy" id="45954"/>
    <lineage>
        <taxon>Eukaryota</taxon>
        <taxon>Metazoa</taxon>
        <taxon>Spiralia</taxon>
        <taxon>Lophotrochozoa</taxon>
        <taxon>Mollusca</taxon>
        <taxon>Bivalvia</taxon>
        <taxon>Autobranchia</taxon>
        <taxon>Heteroconchia</taxon>
        <taxon>Euheterodonta</taxon>
        <taxon>Imparidentia</taxon>
        <taxon>Neoheterodontei</taxon>
        <taxon>Myida</taxon>
        <taxon>Dreissenoidea</taxon>
        <taxon>Dreissenidae</taxon>
        <taxon>Dreissena</taxon>
    </lineage>
</organism>
<reference evidence="1" key="1">
    <citation type="journal article" date="2019" name="bioRxiv">
        <title>The Genome of the Zebra Mussel, Dreissena polymorpha: A Resource for Invasive Species Research.</title>
        <authorList>
            <person name="McCartney M.A."/>
            <person name="Auch B."/>
            <person name="Kono T."/>
            <person name="Mallez S."/>
            <person name="Zhang Y."/>
            <person name="Obille A."/>
            <person name="Becker A."/>
            <person name="Abrahante J.E."/>
            <person name="Garbe J."/>
            <person name="Badalamenti J.P."/>
            <person name="Herman A."/>
            <person name="Mangelson H."/>
            <person name="Liachko I."/>
            <person name="Sullivan S."/>
            <person name="Sone E.D."/>
            <person name="Koren S."/>
            <person name="Silverstein K.A.T."/>
            <person name="Beckman K.B."/>
            <person name="Gohl D.M."/>
        </authorList>
    </citation>
    <scope>NUCLEOTIDE SEQUENCE</scope>
    <source>
        <strain evidence="1">Duluth1</strain>
        <tissue evidence="1">Whole animal</tissue>
    </source>
</reference>
<sequence>ANDDERKKRQDSIKTKCGLQAHMHIHSDEKVQKCDKCDKTYKHRSSKLYANAYSYIHRDVRSSTTTHNMSI</sequence>
<dbReference type="Gene3D" id="3.30.160.60">
    <property type="entry name" value="Classic Zinc Finger"/>
    <property type="match status" value="1"/>
</dbReference>
<keyword evidence="2" id="KW-1185">Reference proteome</keyword>
<proteinExistence type="predicted"/>
<gene>
    <name evidence="1" type="ORF">DPMN_167373</name>
</gene>
<dbReference type="AlphaFoldDB" id="A0A9D4IWA9"/>
<protein>
    <submittedName>
        <fullName evidence="1">Uncharacterized protein</fullName>
    </submittedName>
</protein>